<proteinExistence type="inferred from homology"/>
<name>A0A1J5SDY4_9ZZZZ</name>
<gene>
    <name evidence="3" type="ORF">GALL_156360</name>
</gene>
<dbReference type="SUPFAM" id="SSF69047">
    <property type="entry name" value="Hypothetical protein YjbJ"/>
    <property type="match status" value="1"/>
</dbReference>
<sequence>MNKNQIKGAAKDVAGKVQEEAGKLVGSKEQQVKGLNKQIAGKAEKSFGDVKEAIKRI</sequence>
<evidence type="ECO:0000313" key="3">
    <source>
        <dbReference type="EMBL" id="OIR02264.1"/>
    </source>
</evidence>
<reference evidence="3" key="1">
    <citation type="submission" date="2016-10" db="EMBL/GenBank/DDBJ databases">
        <title>Sequence of Gallionella enrichment culture.</title>
        <authorList>
            <person name="Poehlein A."/>
            <person name="Muehling M."/>
            <person name="Daniel R."/>
        </authorList>
    </citation>
    <scope>NUCLEOTIDE SEQUENCE</scope>
</reference>
<dbReference type="InterPro" id="IPR008462">
    <property type="entry name" value="CsbD"/>
</dbReference>
<dbReference type="Gene3D" id="1.10.1470.10">
    <property type="entry name" value="YjbJ"/>
    <property type="match status" value="1"/>
</dbReference>
<evidence type="ECO:0000256" key="1">
    <source>
        <dbReference type="ARBA" id="ARBA00009129"/>
    </source>
</evidence>
<evidence type="ECO:0000259" key="2">
    <source>
        <dbReference type="Pfam" id="PF05532"/>
    </source>
</evidence>
<feature type="domain" description="CsbD-like" evidence="2">
    <location>
        <begin position="4"/>
        <end position="56"/>
    </location>
</feature>
<dbReference type="AlphaFoldDB" id="A0A1J5SDY4"/>
<protein>
    <submittedName>
        <fullName evidence="3">CsbD-like protein</fullName>
    </submittedName>
</protein>
<comment type="similarity">
    <text evidence="1">Belongs to the UPF0337 (CsbD) family.</text>
</comment>
<dbReference type="EMBL" id="MLJW01000076">
    <property type="protein sequence ID" value="OIR02264.1"/>
    <property type="molecule type" value="Genomic_DNA"/>
</dbReference>
<organism evidence="3">
    <name type="scientific">mine drainage metagenome</name>
    <dbReference type="NCBI Taxonomy" id="410659"/>
    <lineage>
        <taxon>unclassified sequences</taxon>
        <taxon>metagenomes</taxon>
        <taxon>ecological metagenomes</taxon>
    </lineage>
</organism>
<dbReference type="Pfam" id="PF05532">
    <property type="entry name" value="CsbD"/>
    <property type="match status" value="1"/>
</dbReference>
<dbReference type="InterPro" id="IPR036629">
    <property type="entry name" value="YjbJ_sf"/>
</dbReference>
<accession>A0A1J5SDY4</accession>
<comment type="caution">
    <text evidence="3">The sequence shown here is derived from an EMBL/GenBank/DDBJ whole genome shotgun (WGS) entry which is preliminary data.</text>
</comment>